<reference evidence="8 9" key="1">
    <citation type="submission" date="2012-10" db="EMBL/GenBank/DDBJ databases">
        <title>Draft Genome Sequence of Paenibacillus popilliae ATCC 14706T.</title>
        <authorList>
            <person name="Iiyama K."/>
            <person name="Mori K."/>
            <person name="Mon H."/>
            <person name="Chieda Y."/>
            <person name="Lee J.M."/>
            <person name="Kusakabe T."/>
            <person name="Tashiro K."/>
            <person name="Asano S."/>
            <person name="Yasunaga-Aoki C."/>
            <person name="Shimizu S."/>
        </authorList>
    </citation>
    <scope>NUCLEOTIDE SEQUENCE [LARGE SCALE GENOMIC DNA]</scope>
    <source>
        <strain evidence="8 9">ATCC 14706</strain>
    </source>
</reference>
<keyword evidence="4" id="KW-0720">Serine protease</keyword>
<dbReference type="GO" id="GO:0016020">
    <property type="term" value="C:membrane"/>
    <property type="evidence" value="ECO:0007669"/>
    <property type="project" value="TreeGrafter"/>
</dbReference>
<evidence type="ECO:0000256" key="5">
    <source>
        <dbReference type="PROSITE-ProRule" id="PRU01240"/>
    </source>
</evidence>
<comment type="caution">
    <text evidence="5">Lacks conserved residue(s) required for the propagation of feature annotation.</text>
</comment>
<feature type="domain" description="Fervidolysin-like N-terminal prodomain" evidence="7">
    <location>
        <begin position="72"/>
        <end position="149"/>
    </location>
</feature>
<dbReference type="InterPro" id="IPR015500">
    <property type="entry name" value="Peptidase_S8_subtilisin-rel"/>
</dbReference>
<dbReference type="SUPFAM" id="SSF52743">
    <property type="entry name" value="Subtilisin-like"/>
    <property type="match status" value="1"/>
</dbReference>
<dbReference type="Proteomes" id="UP000029453">
    <property type="component" value="Unassembled WGS sequence"/>
</dbReference>
<dbReference type="PROSITE" id="PS00136">
    <property type="entry name" value="SUBTILASE_ASP"/>
    <property type="match status" value="1"/>
</dbReference>
<name>M9LRR1_PAEPP</name>
<dbReference type="InterPro" id="IPR000209">
    <property type="entry name" value="Peptidase_S8/S53_dom"/>
</dbReference>
<gene>
    <name evidence="8" type="ORF">PPOP_3574</name>
</gene>
<feature type="domain" description="Peptidase S8/S53" evidence="6">
    <location>
        <begin position="199"/>
        <end position="409"/>
    </location>
</feature>
<dbReference type="AlphaFoldDB" id="M9LRR1"/>
<evidence type="ECO:0000256" key="1">
    <source>
        <dbReference type="ARBA" id="ARBA00011073"/>
    </source>
</evidence>
<dbReference type="PANTHER" id="PTHR42884:SF14">
    <property type="entry name" value="NEUROENDOCRINE CONVERTASE 1"/>
    <property type="match status" value="1"/>
</dbReference>
<evidence type="ECO:0000259" key="6">
    <source>
        <dbReference type="Pfam" id="PF00082"/>
    </source>
</evidence>
<dbReference type="GO" id="GO:0004252">
    <property type="term" value="F:serine-type endopeptidase activity"/>
    <property type="evidence" value="ECO:0007669"/>
    <property type="project" value="InterPro"/>
</dbReference>
<accession>M9LRR1</accession>
<dbReference type="InterPro" id="IPR022398">
    <property type="entry name" value="Peptidase_S8_His-AS"/>
</dbReference>
<dbReference type="PROSITE" id="PS51892">
    <property type="entry name" value="SUBTILASE"/>
    <property type="match status" value="1"/>
</dbReference>
<comment type="caution">
    <text evidence="8">The sequence shown here is derived from an EMBL/GenBank/DDBJ whole genome shotgun (WGS) entry which is preliminary data.</text>
</comment>
<dbReference type="GO" id="GO:0016485">
    <property type="term" value="P:protein processing"/>
    <property type="evidence" value="ECO:0007669"/>
    <property type="project" value="TreeGrafter"/>
</dbReference>
<evidence type="ECO:0000313" key="8">
    <source>
        <dbReference type="EMBL" id="GAC44171.1"/>
    </source>
</evidence>
<evidence type="ECO:0000256" key="2">
    <source>
        <dbReference type="ARBA" id="ARBA00022670"/>
    </source>
</evidence>
<evidence type="ECO:0000256" key="3">
    <source>
        <dbReference type="ARBA" id="ARBA00022801"/>
    </source>
</evidence>
<evidence type="ECO:0000313" key="9">
    <source>
        <dbReference type="Proteomes" id="UP000029453"/>
    </source>
</evidence>
<comment type="similarity">
    <text evidence="1 5">Belongs to the peptidase S8 family.</text>
</comment>
<keyword evidence="9" id="KW-1185">Reference proteome</keyword>
<evidence type="ECO:0000259" key="7">
    <source>
        <dbReference type="Pfam" id="PF22148"/>
    </source>
</evidence>
<organism evidence="8 9">
    <name type="scientific">Paenibacillus popilliae ATCC 14706</name>
    <dbReference type="NCBI Taxonomy" id="1212764"/>
    <lineage>
        <taxon>Bacteria</taxon>
        <taxon>Bacillati</taxon>
        <taxon>Bacillota</taxon>
        <taxon>Bacilli</taxon>
        <taxon>Bacillales</taxon>
        <taxon>Paenibacillaceae</taxon>
        <taxon>Paenibacillus</taxon>
    </lineage>
</organism>
<evidence type="ECO:0000256" key="4">
    <source>
        <dbReference type="ARBA" id="ARBA00022825"/>
    </source>
</evidence>
<dbReference type="PRINTS" id="PR00723">
    <property type="entry name" value="SUBTILISIN"/>
</dbReference>
<keyword evidence="3" id="KW-0378">Hydrolase</keyword>
<proteinExistence type="inferred from homology"/>
<dbReference type="Pfam" id="PF00082">
    <property type="entry name" value="Peptidase_S8"/>
    <property type="match status" value="1"/>
</dbReference>
<dbReference type="InterPro" id="IPR036852">
    <property type="entry name" value="Peptidase_S8/S53_dom_sf"/>
</dbReference>
<dbReference type="EMBL" id="BALG01000354">
    <property type="protein sequence ID" value="GAC44171.1"/>
    <property type="molecule type" value="Genomic_DNA"/>
</dbReference>
<dbReference type="PANTHER" id="PTHR42884">
    <property type="entry name" value="PROPROTEIN CONVERTASE SUBTILISIN/KEXIN-RELATED"/>
    <property type="match status" value="1"/>
</dbReference>
<dbReference type="Gene3D" id="3.40.50.200">
    <property type="entry name" value="Peptidase S8/S53 domain"/>
    <property type="match status" value="1"/>
</dbReference>
<sequence>MSKEDDRFTVIVSKPEKLEKIAGLSGVHEIEPLTPNVYKVKTTSTERDHAMAMIRSENVNVVSHHAYRPQGTEGTIYYLTDEIAIQFKPEATPDRIEQLLHKYKVNLVLTYDEMPFTCLAAVTADSNENPIKIANRLAEEQEVAYAEPNMINRFQAMYMPTDELFLRQWHLHTTADKPFLVKTASVFAPEAWDVTNGDRRIVVAVIDDGFDLTHPDLQGPGKIVSPRDYVDGDLQPLPVGENYHGTPCAGVAVAEDNGQGVVGIAPGCAFMPVRVNIDQLSDHNLKIIFDEVAKVADVISCSWGPPPTHAPLHSTVKDTFTRIATSGGPRRKGCVICFAAANFNAPINAPNHTGFLWRDYKGRFRKTDGPIENGFAVHPHVVTVAASTSQNRHAEYSNWGQEISVCAPSNNFNPM</sequence>
<dbReference type="PROSITE" id="PS00137">
    <property type="entry name" value="SUBTILASE_HIS"/>
    <property type="match status" value="1"/>
</dbReference>
<dbReference type="Pfam" id="PF22148">
    <property type="entry name" value="Fervidolysin_NPro-like"/>
    <property type="match status" value="1"/>
</dbReference>
<dbReference type="InterPro" id="IPR023827">
    <property type="entry name" value="Peptidase_S8_Asp-AS"/>
</dbReference>
<dbReference type="InterPro" id="IPR054399">
    <property type="entry name" value="Fervidolysin-like_N_prodom"/>
</dbReference>
<feature type="non-terminal residue" evidence="8">
    <location>
        <position position="415"/>
    </location>
</feature>
<keyword evidence="2 8" id="KW-0645">Protease</keyword>
<protein>
    <submittedName>
        <fullName evidence="8">Subtilisin-like serine protease</fullName>
    </submittedName>
</protein>